<protein>
    <submittedName>
        <fullName evidence="1">Uncharacterized protein</fullName>
    </submittedName>
</protein>
<dbReference type="AlphaFoldDB" id="A0A564ZDT9"/>
<evidence type="ECO:0000313" key="1">
    <source>
        <dbReference type="EMBL" id="VUZ56974.1"/>
    </source>
</evidence>
<organism evidence="1 2">
    <name type="scientific">Hymenolepis diminuta</name>
    <name type="common">Rat tapeworm</name>
    <dbReference type="NCBI Taxonomy" id="6216"/>
    <lineage>
        <taxon>Eukaryota</taxon>
        <taxon>Metazoa</taxon>
        <taxon>Spiralia</taxon>
        <taxon>Lophotrochozoa</taxon>
        <taxon>Platyhelminthes</taxon>
        <taxon>Cestoda</taxon>
        <taxon>Eucestoda</taxon>
        <taxon>Cyclophyllidea</taxon>
        <taxon>Hymenolepididae</taxon>
        <taxon>Hymenolepis</taxon>
    </lineage>
</organism>
<keyword evidence="2" id="KW-1185">Reference proteome</keyword>
<dbReference type="Proteomes" id="UP000321570">
    <property type="component" value="Unassembled WGS sequence"/>
</dbReference>
<proteinExistence type="predicted"/>
<reference evidence="1 2" key="1">
    <citation type="submission" date="2019-07" db="EMBL/GenBank/DDBJ databases">
        <authorList>
            <person name="Jastrzebski P J."/>
            <person name="Paukszto L."/>
            <person name="Jastrzebski P J."/>
        </authorList>
    </citation>
    <scope>NUCLEOTIDE SEQUENCE [LARGE SCALE GENOMIC DNA]</scope>
    <source>
        <strain evidence="1 2">WMS-il1</strain>
    </source>
</reference>
<name>A0A564ZDT9_HYMDI</name>
<dbReference type="EMBL" id="CABIJS010000708">
    <property type="protein sequence ID" value="VUZ56974.1"/>
    <property type="molecule type" value="Genomic_DNA"/>
</dbReference>
<feature type="non-terminal residue" evidence="1">
    <location>
        <position position="1"/>
    </location>
</feature>
<accession>A0A564ZDT9</accession>
<evidence type="ECO:0000313" key="2">
    <source>
        <dbReference type="Proteomes" id="UP000321570"/>
    </source>
</evidence>
<sequence>KSTAITSRCISSPNDWKWLTGDKISTTVSTGGPAVCLHIDTLTDVYHHHAETPTTRYD</sequence>
<gene>
    <name evidence="1" type="ORF">WMSIL1_LOCUS14535</name>
</gene>